<name>A0A1Q9E2P1_SYMMI</name>
<keyword evidence="1" id="KW-0732">Signal</keyword>
<dbReference type="SUPFAM" id="SSF53474">
    <property type="entry name" value="alpha/beta-Hydrolases"/>
    <property type="match status" value="1"/>
</dbReference>
<dbReference type="Gene3D" id="3.40.50.1820">
    <property type="entry name" value="alpha/beta hydrolase"/>
    <property type="match status" value="1"/>
</dbReference>
<dbReference type="InterPro" id="IPR050955">
    <property type="entry name" value="Plant_Biomass_Hydrol_Est"/>
</dbReference>
<sequence>MAEPPWVQQSFDGIGSIGSRGPDSSCANLRFSSEASLPTGVPKTLCRGEEFLSAGLSEAETTLGSEATLQAPLFAEGPRPFVWKDCYRPYIGEDDVPAPEAIMPGPRRVPDGSPPAQDCEWVELAANGRYAAFHERMPVGGYFWDLPATAEVRFKSHVHEQGGVYFEDVLDGSTTWTLPCLCTPTGDAPSCSKKMIRVDMCVELAGLTKLAALNGRKARIVTFLEGDRLLVEVGSCWQLAVVSASGVKPLSPGQIAQVAQEGASDSAPFGSLGGPPSWVRIRKTFVEHDTNEVFYEVDRIPRTATPLQMPATSLIQSCIRGMTAGPSRAVPTLPPAEQPCSFTTASGAQEGFMIHFPWGFNDASRNWGEVLRWPLLVFLHGSGGGSFMTCYRKKQPNPGIEYALRHFVIVSPICRWKWKNPADPWVLELVEELAGAHWVDPTRIYLSGISMGGMGTWELAMRSPRRFAALAPVGAYHKTDLRSQIAAAVKHLPIYCVQATTDVTCPFAKEVELYKELQAFRARLKVDVHDTHPHERIHYAFADGPEIFQWLLSHQNPCATIPNHGACAYDV</sequence>
<dbReference type="OrthoDB" id="2152248at2759"/>
<reference evidence="2 3" key="1">
    <citation type="submission" date="2016-02" db="EMBL/GenBank/DDBJ databases">
        <title>Genome analysis of coral dinoflagellate symbionts highlights evolutionary adaptations to a symbiotic lifestyle.</title>
        <authorList>
            <person name="Aranda M."/>
            <person name="Li Y."/>
            <person name="Liew Y.J."/>
            <person name="Baumgarten S."/>
            <person name="Simakov O."/>
            <person name="Wilson M."/>
            <person name="Piel J."/>
            <person name="Ashoor H."/>
            <person name="Bougouffa S."/>
            <person name="Bajic V.B."/>
            <person name="Ryu T."/>
            <person name="Ravasi T."/>
            <person name="Bayer T."/>
            <person name="Micklem G."/>
            <person name="Kim H."/>
            <person name="Bhak J."/>
            <person name="Lajeunesse T.C."/>
            <person name="Voolstra C.R."/>
        </authorList>
    </citation>
    <scope>NUCLEOTIDE SEQUENCE [LARGE SCALE GENOMIC DNA]</scope>
    <source>
        <strain evidence="2 3">CCMP2467</strain>
    </source>
</reference>
<gene>
    <name evidence="2" type="ORF">AK812_SmicGene15554</name>
</gene>
<protein>
    <recommendedName>
        <fullName evidence="4">Peptidase S9 prolyl oligopeptidase catalytic domain-containing protein</fullName>
    </recommendedName>
</protein>
<dbReference type="AlphaFoldDB" id="A0A1Q9E2P1"/>
<comment type="caution">
    <text evidence="2">The sequence shown here is derived from an EMBL/GenBank/DDBJ whole genome shotgun (WGS) entry which is preliminary data.</text>
</comment>
<dbReference type="EMBL" id="LSRX01000284">
    <property type="protein sequence ID" value="OLQ01671.1"/>
    <property type="molecule type" value="Genomic_DNA"/>
</dbReference>
<evidence type="ECO:0000313" key="3">
    <source>
        <dbReference type="Proteomes" id="UP000186817"/>
    </source>
</evidence>
<evidence type="ECO:0008006" key="4">
    <source>
        <dbReference type="Google" id="ProtNLM"/>
    </source>
</evidence>
<evidence type="ECO:0000313" key="2">
    <source>
        <dbReference type="EMBL" id="OLQ01671.1"/>
    </source>
</evidence>
<keyword evidence="3" id="KW-1185">Reference proteome</keyword>
<accession>A0A1Q9E2P1</accession>
<dbReference type="Proteomes" id="UP000186817">
    <property type="component" value="Unassembled WGS sequence"/>
</dbReference>
<dbReference type="PANTHER" id="PTHR43037">
    <property type="entry name" value="UNNAMED PRODUCT-RELATED"/>
    <property type="match status" value="1"/>
</dbReference>
<evidence type="ECO:0000256" key="1">
    <source>
        <dbReference type="ARBA" id="ARBA00022729"/>
    </source>
</evidence>
<dbReference type="InterPro" id="IPR029058">
    <property type="entry name" value="AB_hydrolase_fold"/>
</dbReference>
<proteinExistence type="predicted"/>
<dbReference type="PANTHER" id="PTHR43037:SF1">
    <property type="entry name" value="BLL1128 PROTEIN"/>
    <property type="match status" value="1"/>
</dbReference>
<organism evidence="2 3">
    <name type="scientific">Symbiodinium microadriaticum</name>
    <name type="common">Dinoflagellate</name>
    <name type="synonym">Zooxanthella microadriatica</name>
    <dbReference type="NCBI Taxonomy" id="2951"/>
    <lineage>
        <taxon>Eukaryota</taxon>
        <taxon>Sar</taxon>
        <taxon>Alveolata</taxon>
        <taxon>Dinophyceae</taxon>
        <taxon>Suessiales</taxon>
        <taxon>Symbiodiniaceae</taxon>
        <taxon>Symbiodinium</taxon>
    </lineage>
</organism>